<organism evidence="2 3">
    <name type="scientific">Glaesserella parasuis</name>
    <name type="common">Haemophilus parasuis</name>
    <dbReference type="NCBI Taxonomy" id="738"/>
    <lineage>
        <taxon>Bacteria</taxon>
        <taxon>Pseudomonadati</taxon>
        <taxon>Pseudomonadota</taxon>
        <taxon>Gammaproteobacteria</taxon>
        <taxon>Pasteurellales</taxon>
        <taxon>Pasteurellaceae</taxon>
        <taxon>Glaesserella</taxon>
    </lineage>
</organism>
<evidence type="ECO:0000256" key="1">
    <source>
        <dbReference type="SAM" id="SignalP"/>
    </source>
</evidence>
<gene>
    <name evidence="2" type="ORF">J1G54_07085</name>
</gene>
<sequence length="60" mass="6624">MYFRKSSLALAILLCLSPIPEMNYANAQTYTVSGNSADNRGEHFRALLNQANDGMAILFV</sequence>
<evidence type="ECO:0000313" key="3">
    <source>
        <dbReference type="Proteomes" id="UP000662736"/>
    </source>
</evidence>
<dbReference type="AlphaFoldDB" id="A0A145QUU4"/>
<dbReference type="EMBL" id="CP071491">
    <property type="protein sequence ID" value="QSX16158.1"/>
    <property type="molecule type" value="Genomic_DNA"/>
</dbReference>
<reference evidence="2" key="1">
    <citation type="submission" date="2021-03" db="EMBL/GenBank/DDBJ databases">
        <title>Characterization of a novel Integrative Conjugative Element in Glaesserella parasuis.</title>
        <authorList>
            <person name="Hu G."/>
            <person name="Sun H."/>
        </authorList>
    </citation>
    <scope>NUCLEOTIDE SEQUENCE</scope>
    <source>
        <strain evidence="2">GHP1807</strain>
    </source>
</reference>
<evidence type="ECO:0000313" key="2">
    <source>
        <dbReference type="EMBL" id="QSX16158.1"/>
    </source>
</evidence>
<keyword evidence="1" id="KW-0732">Signal</keyword>
<dbReference type="RefSeq" id="WP_005710756.1">
    <property type="nucleotide sequence ID" value="NZ_CBCRUP010000020.1"/>
</dbReference>
<proteinExistence type="predicted"/>
<feature type="chain" id="PRO_5015050981" evidence="1">
    <location>
        <begin position="28"/>
        <end position="60"/>
    </location>
</feature>
<protein>
    <submittedName>
        <fullName evidence="2">Uncharacterized protein</fullName>
    </submittedName>
</protein>
<accession>A0A145QUU4</accession>
<name>A0A145QUU4_GLAPU</name>
<feature type="signal peptide" evidence="1">
    <location>
        <begin position="1"/>
        <end position="27"/>
    </location>
</feature>
<dbReference type="Proteomes" id="UP000662736">
    <property type="component" value="Chromosome"/>
</dbReference>